<dbReference type="EMBL" id="MGDX01000007">
    <property type="protein sequence ID" value="OGL71729.1"/>
    <property type="molecule type" value="Genomic_DNA"/>
</dbReference>
<dbReference type="STRING" id="1802389.A3C17_00310"/>
<dbReference type="Proteomes" id="UP000177097">
    <property type="component" value="Unassembled WGS sequence"/>
</dbReference>
<protein>
    <submittedName>
        <fullName evidence="2">Uncharacterized protein</fullName>
    </submittedName>
</protein>
<name>A0A1F7U0C3_9BACT</name>
<organism evidence="2 3">
    <name type="scientific">Candidatus Uhrbacteria bacterium RIFCSPHIGHO2_02_FULL_53_13</name>
    <dbReference type="NCBI Taxonomy" id="1802389"/>
    <lineage>
        <taxon>Bacteria</taxon>
        <taxon>Candidatus Uhriibacteriota</taxon>
    </lineage>
</organism>
<gene>
    <name evidence="2" type="ORF">A3C17_00310</name>
</gene>
<dbReference type="AlphaFoldDB" id="A0A1F7U0C3"/>
<reference evidence="2 3" key="1">
    <citation type="journal article" date="2016" name="Nat. Commun.">
        <title>Thousands of microbial genomes shed light on interconnected biogeochemical processes in an aquifer system.</title>
        <authorList>
            <person name="Anantharaman K."/>
            <person name="Brown C.T."/>
            <person name="Hug L.A."/>
            <person name="Sharon I."/>
            <person name="Castelle C.J."/>
            <person name="Probst A.J."/>
            <person name="Thomas B.C."/>
            <person name="Singh A."/>
            <person name="Wilkins M.J."/>
            <person name="Karaoz U."/>
            <person name="Brodie E.L."/>
            <person name="Williams K.H."/>
            <person name="Hubbard S.S."/>
            <person name="Banfield J.F."/>
        </authorList>
    </citation>
    <scope>NUCLEOTIDE SEQUENCE [LARGE SCALE GENOMIC DNA]</scope>
</reference>
<comment type="caution">
    <text evidence="2">The sequence shown here is derived from an EMBL/GenBank/DDBJ whole genome shotgun (WGS) entry which is preliminary data.</text>
</comment>
<evidence type="ECO:0000313" key="2">
    <source>
        <dbReference type="EMBL" id="OGL71729.1"/>
    </source>
</evidence>
<proteinExistence type="predicted"/>
<accession>A0A1F7U0C3</accession>
<evidence type="ECO:0000256" key="1">
    <source>
        <dbReference type="SAM" id="MobiDB-lite"/>
    </source>
</evidence>
<feature type="region of interest" description="Disordered" evidence="1">
    <location>
        <begin position="222"/>
        <end position="247"/>
    </location>
</feature>
<evidence type="ECO:0000313" key="3">
    <source>
        <dbReference type="Proteomes" id="UP000177097"/>
    </source>
</evidence>
<sequence length="256" mass="28525">MDVLEQWHSIAHHATPDQIAIAFRGRRNVKQRHLLRHNYRVNLTSLEGPSSATMRAGVQAARLPLSEEVSAKILALTKTRAGLRTIGAITIAMDVLFRILEETTDVLPSEMTWERVGPQLMAALMEVCGTKIAEIDRDHESRDGLRTMMRLALVEARRFVQVSDYRRVLHSEIFQAMLHPAGIFVEMENASRSGIQLFASAGSPPADEGPFGSDELYPRVPIAQADDVDADAKTRPMGYPALEEPPQELFTLVEDD</sequence>